<feature type="domain" description="Fatty acid desaturase" evidence="2">
    <location>
        <begin position="53"/>
        <end position="293"/>
    </location>
</feature>
<name>A0A1G7G2D7_9DEIN</name>
<dbReference type="OrthoDB" id="9769653at2"/>
<dbReference type="RefSeq" id="WP_093006721.1">
    <property type="nucleotide sequence ID" value="NZ_FNBC01000012.1"/>
</dbReference>
<protein>
    <submittedName>
        <fullName evidence="3">Omega-6 fatty acid desaturase (Delta-12 desaturase)</fullName>
    </submittedName>
</protein>
<keyword evidence="4" id="KW-1185">Reference proteome</keyword>
<evidence type="ECO:0000313" key="4">
    <source>
        <dbReference type="Proteomes" id="UP000199446"/>
    </source>
</evidence>
<keyword evidence="1" id="KW-0472">Membrane</keyword>
<feature type="transmembrane region" description="Helical" evidence="1">
    <location>
        <begin position="208"/>
        <end position="228"/>
    </location>
</feature>
<dbReference type="GO" id="GO:0006629">
    <property type="term" value="P:lipid metabolic process"/>
    <property type="evidence" value="ECO:0007669"/>
    <property type="project" value="InterPro"/>
</dbReference>
<dbReference type="InterPro" id="IPR005804">
    <property type="entry name" value="FA_desaturase_dom"/>
</dbReference>
<feature type="transmembrane region" description="Helical" evidence="1">
    <location>
        <begin position="183"/>
        <end position="202"/>
    </location>
</feature>
<organism evidence="3 4">
    <name type="scientific">Thermus arciformis</name>
    <dbReference type="NCBI Taxonomy" id="482827"/>
    <lineage>
        <taxon>Bacteria</taxon>
        <taxon>Thermotogati</taxon>
        <taxon>Deinococcota</taxon>
        <taxon>Deinococci</taxon>
        <taxon>Thermales</taxon>
        <taxon>Thermaceae</taxon>
        <taxon>Thermus</taxon>
    </lineage>
</organism>
<reference evidence="4" key="1">
    <citation type="submission" date="2016-10" db="EMBL/GenBank/DDBJ databases">
        <authorList>
            <person name="Varghese N."/>
            <person name="Submissions S."/>
        </authorList>
    </citation>
    <scope>NUCLEOTIDE SEQUENCE [LARGE SCALE GENOMIC DNA]</scope>
    <source>
        <strain evidence="4">CGMCC 1.6992</strain>
    </source>
</reference>
<feature type="transmembrane region" description="Helical" evidence="1">
    <location>
        <begin position="48"/>
        <end position="68"/>
    </location>
</feature>
<evidence type="ECO:0000313" key="3">
    <source>
        <dbReference type="EMBL" id="SDE82318.1"/>
    </source>
</evidence>
<dbReference type="STRING" id="482827.SAMN04488243_1123"/>
<dbReference type="CDD" id="cd03507">
    <property type="entry name" value="Delta12-FADS-like"/>
    <property type="match status" value="1"/>
</dbReference>
<dbReference type="InterPro" id="IPR012171">
    <property type="entry name" value="Fatty_acid_desaturase"/>
</dbReference>
<dbReference type="PANTHER" id="PTHR19353">
    <property type="entry name" value="FATTY ACID DESATURASE 2"/>
    <property type="match status" value="1"/>
</dbReference>
<dbReference type="GO" id="GO:0016020">
    <property type="term" value="C:membrane"/>
    <property type="evidence" value="ECO:0007669"/>
    <property type="project" value="TreeGrafter"/>
</dbReference>
<keyword evidence="1" id="KW-1133">Transmembrane helix</keyword>
<dbReference type="Proteomes" id="UP000199446">
    <property type="component" value="Unassembled WGS sequence"/>
</dbReference>
<evidence type="ECO:0000259" key="2">
    <source>
        <dbReference type="Pfam" id="PF00487"/>
    </source>
</evidence>
<dbReference type="GO" id="GO:0016717">
    <property type="term" value="F:oxidoreductase activity, acting on paired donors, with oxidation of a pair of donors resulting in the reduction of molecular oxygen to two molecules of water"/>
    <property type="evidence" value="ECO:0007669"/>
    <property type="project" value="TreeGrafter"/>
</dbReference>
<feature type="transmembrane region" description="Helical" evidence="1">
    <location>
        <begin position="88"/>
        <end position="104"/>
    </location>
</feature>
<gene>
    <name evidence="3" type="ORF">SAMN04488243_1123</name>
</gene>
<sequence>MKKVEPKDWIPLIKPYTKPHLSRSLRQVADTLLPLLLLFYLAHKALEVSLLLTLALDLLAALFLVRLFILQHDAGHGSFFPKKWMNDALGFFAGVLTLVPYHHWQLSHARHHATSGNLDKRGVGDIYTMTLEEYLKATPWQRLQYRLYRNPFVMFLLGPIYVFMLSYRLPLGYGSEKPSVRNSVALTNLFLVLLWVGLYLAFGLKTLLLVYLPIQYLAGMVGIFLFYVQHQFEDAYWEHDPRWEHLKAAMEGSTYLKLPKVLQWLTGNIGFHHIHHLAPKIPNYLLPKVQEEVDLVKVAPTVTLKDALKMAFADLHLHDEESRKLVGFKEARRRLRERERLASGGSGARP</sequence>
<dbReference type="PANTHER" id="PTHR19353:SF73">
    <property type="entry name" value="FATTY ACID DESATURASE"/>
    <property type="match status" value="1"/>
</dbReference>
<dbReference type="EMBL" id="FNBC01000012">
    <property type="protein sequence ID" value="SDE82318.1"/>
    <property type="molecule type" value="Genomic_DNA"/>
</dbReference>
<dbReference type="Pfam" id="PF00487">
    <property type="entry name" value="FA_desaturase"/>
    <property type="match status" value="1"/>
</dbReference>
<proteinExistence type="predicted"/>
<feature type="transmembrane region" description="Helical" evidence="1">
    <location>
        <begin position="152"/>
        <end position="171"/>
    </location>
</feature>
<keyword evidence="1" id="KW-0812">Transmembrane</keyword>
<evidence type="ECO:0000256" key="1">
    <source>
        <dbReference type="SAM" id="Phobius"/>
    </source>
</evidence>
<dbReference type="AlphaFoldDB" id="A0A1G7G2D7"/>
<accession>A0A1G7G2D7</accession>